<dbReference type="EMBL" id="JACKRN010000752">
    <property type="protein sequence ID" value="MCV7072837.1"/>
    <property type="molecule type" value="Genomic_DNA"/>
</dbReference>
<evidence type="ECO:0000256" key="1">
    <source>
        <dbReference type="SAM" id="MobiDB-lite"/>
    </source>
</evidence>
<reference evidence="2" key="2">
    <citation type="journal article" date="2022" name="BMC Genomics">
        <title>Comparative genome analysis of mycobacteria focusing on tRNA and non-coding RNA.</title>
        <authorList>
            <person name="Behra P.R.K."/>
            <person name="Pettersson B.M.F."/>
            <person name="Ramesh M."/>
            <person name="Das S."/>
            <person name="Dasgupta S."/>
            <person name="Kirsebom L.A."/>
        </authorList>
    </citation>
    <scope>NUCLEOTIDE SEQUENCE</scope>
    <source>
        <strain evidence="2">DSM 45406</strain>
    </source>
</reference>
<feature type="compositionally biased region" description="Low complexity" evidence="1">
    <location>
        <begin position="39"/>
        <end position="52"/>
    </location>
</feature>
<accession>A0A9X3BQS2</accession>
<organism evidence="2 3">
    <name type="scientific">Mycolicibacterium rufum</name>
    <dbReference type="NCBI Taxonomy" id="318424"/>
    <lineage>
        <taxon>Bacteria</taxon>
        <taxon>Bacillati</taxon>
        <taxon>Actinomycetota</taxon>
        <taxon>Actinomycetes</taxon>
        <taxon>Mycobacteriales</taxon>
        <taxon>Mycobacteriaceae</taxon>
        <taxon>Mycolicibacterium</taxon>
    </lineage>
</organism>
<gene>
    <name evidence="2" type="ORF">H7H73_23245</name>
</gene>
<evidence type="ECO:0000313" key="3">
    <source>
        <dbReference type="Proteomes" id="UP001140272"/>
    </source>
</evidence>
<reference evidence="2" key="1">
    <citation type="submission" date="2020-07" db="EMBL/GenBank/DDBJ databases">
        <authorList>
            <person name="Pettersson B.M.F."/>
            <person name="Behra P.R.K."/>
            <person name="Ramesh M."/>
            <person name="Das S."/>
            <person name="Dasgupta S."/>
            <person name="Kirsebom L.A."/>
        </authorList>
    </citation>
    <scope>NUCLEOTIDE SEQUENCE</scope>
    <source>
        <strain evidence="2">DSM 45406</strain>
    </source>
</reference>
<protein>
    <submittedName>
        <fullName evidence="2">Uncharacterized protein</fullName>
    </submittedName>
</protein>
<evidence type="ECO:0000313" key="2">
    <source>
        <dbReference type="EMBL" id="MCV7072837.1"/>
    </source>
</evidence>
<dbReference type="Proteomes" id="UP001140272">
    <property type="component" value="Unassembled WGS sequence"/>
</dbReference>
<comment type="caution">
    <text evidence="2">The sequence shown here is derived from an EMBL/GenBank/DDBJ whole genome shotgun (WGS) entry which is preliminary data.</text>
</comment>
<feature type="region of interest" description="Disordered" evidence="1">
    <location>
        <begin position="1"/>
        <end position="74"/>
    </location>
</feature>
<name>A0A9X3BQS2_9MYCO</name>
<proteinExistence type="predicted"/>
<sequence length="74" mass="7010">MGDRDDGGDGRAGGLQDADRLGGGGPGGDDVVDEHDGAADGADQPDPAGDVGLPVGAGQADRVAGEGLEAQRGA</sequence>
<dbReference type="AlphaFoldDB" id="A0A9X3BQS2"/>